<dbReference type="PANTHER" id="PTHR11977">
    <property type="entry name" value="VILLIN"/>
    <property type="match status" value="1"/>
</dbReference>
<dbReference type="GO" id="GO:0005737">
    <property type="term" value="C:cytoplasm"/>
    <property type="evidence" value="ECO:0007669"/>
    <property type="project" value="TreeGrafter"/>
</dbReference>
<dbReference type="EnsemblMetazoa" id="AQUA010712-RA">
    <property type="protein sequence ID" value="AQUA010712-PA"/>
    <property type="gene ID" value="AQUA010712"/>
</dbReference>
<evidence type="ECO:0000256" key="1">
    <source>
        <dbReference type="ARBA" id="ARBA00008418"/>
    </source>
</evidence>
<evidence type="ECO:0000313" key="7">
    <source>
        <dbReference type="EnsemblMetazoa" id="AQUA010712-PA"/>
    </source>
</evidence>
<evidence type="ECO:0000256" key="5">
    <source>
        <dbReference type="SAM" id="MobiDB-lite"/>
    </source>
</evidence>
<dbReference type="GO" id="GO:0051016">
    <property type="term" value="P:barbed-end actin filament capping"/>
    <property type="evidence" value="ECO:0007669"/>
    <property type="project" value="TreeGrafter"/>
</dbReference>
<dbReference type="PANTHER" id="PTHR11977:SF123">
    <property type="entry name" value="GELSOLIN"/>
    <property type="match status" value="1"/>
</dbReference>
<evidence type="ECO:0000259" key="6">
    <source>
        <dbReference type="PROSITE" id="PS51089"/>
    </source>
</evidence>
<accession>A0A182XLG7</accession>
<feature type="region of interest" description="Disordered" evidence="5">
    <location>
        <begin position="463"/>
        <end position="483"/>
    </location>
</feature>
<name>A0A182XLG7_ANOQN</name>
<feature type="compositionally biased region" description="Acidic residues" evidence="5">
    <location>
        <begin position="1306"/>
        <end position="1315"/>
    </location>
</feature>
<dbReference type="Gene3D" id="3.40.20.10">
    <property type="entry name" value="Severin"/>
    <property type="match status" value="5"/>
</dbReference>
<dbReference type="SMART" id="SM00153">
    <property type="entry name" value="VHP"/>
    <property type="match status" value="1"/>
</dbReference>
<dbReference type="InterPro" id="IPR036180">
    <property type="entry name" value="Gelsolin-like_dom_sf"/>
</dbReference>
<feature type="region of interest" description="Disordered" evidence="5">
    <location>
        <begin position="1"/>
        <end position="40"/>
    </location>
</feature>
<dbReference type="Gene3D" id="1.10.950.10">
    <property type="entry name" value="Villin headpiece domain"/>
    <property type="match status" value="1"/>
</dbReference>
<dbReference type="SUPFAM" id="SSF82754">
    <property type="entry name" value="C-terminal, gelsolin-like domain of Sec23/24"/>
    <property type="match status" value="1"/>
</dbReference>
<feature type="region of interest" description="Disordered" evidence="5">
    <location>
        <begin position="252"/>
        <end position="277"/>
    </location>
</feature>
<evidence type="ECO:0000256" key="4">
    <source>
        <dbReference type="ARBA" id="ARBA00023203"/>
    </source>
</evidence>
<keyword evidence="8" id="KW-1185">Reference proteome</keyword>
<feature type="region of interest" description="Disordered" evidence="5">
    <location>
        <begin position="1277"/>
        <end position="1341"/>
    </location>
</feature>
<dbReference type="InterPro" id="IPR036886">
    <property type="entry name" value="Villin_headpiece_dom_sf"/>
</dbReference>
<keyword evidence="4" id="KW-0009">Actin-binding</keyword>
<dbReference type="GO" id="GO:0008154">
    <property type="term" value="P:actin polymerization or depolymerization"/>
    <property type="evidence" value="ECO:0007669"/>
    <property type="project" value="TreeGrafter"/>
</dbReference>
<dbReference type="SUPFAM" id="SSF47050">
    <property type="entry name" value="VHP, Villin headpiece domain"/>
    <property type="match status" value="1"/>
</dbReference>
<dbReference type="GO" id="GO:0005546">
    <property type="term" value="F:phosphatidylinositol-4,5-bisphosphate binding"/>
    <property type="evidence" value="ECO:0007669"/>
    <property type="project" value="TreeGrafter"/>
</dbReference>
<protein>
    <recommendedName>
        <fullName evidence="6">HP domain-containing protein</fullName>
    </recommendedName>
</protein>
<feature type="region of interest" description="Disordered" evidence="5">
    <location>
        <begin position="1231"/>
        <end position="1257"/>
    </location>
</feature>
<keyword evidence="3" id="KW-0677">Repeat</keyword>
<feature type="compositionally biased region" description="Polar residues" evidence="5">
    <location>
        <begin position="13"/>
        <end position="25"/>
    </location>
</feature>
<dbReference type="SUPFAM" id="SSF55753">
    <property type="entry name" value="Actin depolymerizing proteins"/>
    <property type="match status" value="4"/>
</dbReference>
<evidence type="ECO:0000313" key="8">
    <source>
        <dbReference type="Proteomes" id="UP000076407"/>
    </source>
</evidence>
<dbReference type="SMART" id="SM00262">
    <property type="entry name" value="GEL"/>
    <property type="match status" value="4"/>
</dbReference>
<dbReference type="InterPro" id="IPR003128">
    <property type="entry name" value="Villin_headpiece"/>
</dbReference>
<comment type="similarity">
    <text evidence="1">Belongs to the villin/gelsolin family.</text>
</comment>
<dbReference type="Pfam" id="PF02209">
    <property type="entry name" value="VHP"/>
    <property type="match status" value="1"/>
</dbReference>
<dbReference type="InterPro" id="IPR007122">
    <property type="entry name" value="Villin/Gelsolin"/>
</dbReference>
<dbReference type="GO" id="GO:0051015">
    <property type="term" value="F:actin filament binding"/>
    <property type="evidence" value="ECO:0007669"/>
    <property type="project" value="InterPro"/>
</dbReference>
<proteinExistence type="inferred from homology"/>
<dbReference type="GO" id="GO:0015629">
    <property type="term" value="C:actin cytoskeleton"/>
    <property type="evidence" value="ECO:0007669"/>
    <property type="project" value="TreeGrafter"/>
</dbReference>
<dbReference type="VEuPathDB" id="VectorBase:AQUA010712"/>
<sequence length="1456" mass="162104">MKTLFEQPMGRPQMTSVKFATTPERQPSPAAPESTPRRHFSNVVNILRRSEPNSSYGSRSISASLENLRPAGAAGYPKASSEPPTVIRMRRRIRSQQSLSESVEDILESERFSKRLSQYSISDLLDEDEAESGKQPLERYSGEAKYDRVSRGLKTLSTFSLSELLQDDEMTTVDEAEAEPEVVLRKSKPTATPATYRNAVDNIEQILIAENLSKDYWKYSISNLLDSMEEDGGADSMMSTLKQNALIVAKSHESPVKNNSPRPFSRPADLEGGNISDRLGKIKTSSENWKNRVELSDATNFTVAGRLPATKSPKLPFIKSDTKQSPAMNVFRSVNPPQLGLSKSPSMMVSSVVTSSTVYGQQPPTAAAPPAFGARPTSVPAPQFSSPAPAMFQQQSQQQQQQHRVVESLMKRSISVPGVPSGGERTFGGDLKTQQPVGSKVAIPKLDDESFGSFFGKVANGATSTATTGSFSSSLTSSSSMMSSSSSTAEVTFDDLDTLKTSGEKLTQKKVVQGPRGRRAMSRNPLKTLAARDDLQTEYTEIRTGIADKEMRRLKLEAIAKSSNLAVEALAGLASVEDFKSVSLKSSSLPLNQSFVPHKPLMLLQVKGRRHAQTRLVEPAARSVNRGDCFILVTADRLFAFLGQYANVIERSRCKEICEQIVRDKDLGCSAASVTLLNDGGATAGRQARDFWALLGRGQEDEGVCDSGHADEDELFEACLIETNMVYEYGEESLVPVEEYWGAIPKIAMLDPRKVLVFDFGSELYVWSGKSAPAESKREALRLAQELYGGGYSYEECQLSPLNFAELAGDRQRDARRLSKAGNSRPEWCLIARVTQHMETVLFREKFLDWPDVTVQFRDEYGGDGASPTGLEIRPLDGPELYGRAEPYQEPNLVLENSNLGRGDFYYDQDSMRHFDVRTTSVTQWEIDEYEYKEIDGTSRGHFYADESYTVRWMYQISVTVRELSGKVSNRSTVVGRDRCAYFCWHGRDASANEKGAAALLTVELDKEKGAQVRVAQGQESAAFLRLFKVMFVHRSKRVAKAGWRMYMITGNFPEETMCTEVDGCSMRQLRSRATMLLVHGERGRVLLWQGCKALPHAKEVAANVLRVVLEQKCPELFDETLSNLSSAVVEEGHETDEFFDAVGGQNRHHYHSLLGSEQCYDFTPRIFHLTSINNGNFEATELQCALRAKDRPTAYPFRQEDLYSARQPTIFLIDNGHVLWLWQGWWPTGDESGSDSGAGGETNHSSFDSNRSGENRWQVERRVAMETAVSYWKAKQRQTGVGERVTNGNGHAIATTATTTTADENGNDEQGVDEVDAKPTTDRQQEHHRVEPPPPTAAPDDHVHGFVVWAGLEPLEFIAMFPEWTERDDVAEINVQDGRKSTPQPIYDSLSLLSRKEYPLAVLLERPLPEGVDPTKLELYLHELDYQEALGLSKQEYDQLPAWKQTKLKKERGLF</sequence>
<evidence type="ECO:0000256" key="2">
    <source>
        <dbReference type="ARBA" id="ARBA00022467"/>
    </source>
</evidence>
<dbReference type="GO" id="GO:0051014">
    <property type="term" value="P:actin filament severing"/>
    <property type="evidence" value="ECO:0007669"/>
    <property type="project" value="TreeGrafter"/>
</dbReference>
<evidence type="ECO:0000256" key="3">
    <source>
        <dbReference type="ARBA" id="ARBA00022737"/>
    </source>
</evidence>
<dbReference type="PROSITE" id="PS51089">
    <property type="entry name" value="HP"/>
    <property type="match status" value="1"/>
</dbReference>
<keyword evidence="2" id="KW-0117">Actin capping</keyword>
<dbReference type="Proteomes" id="UP000076407">
    <property type="component" value="Unassembled WGS sequence"/>
</dbReference>
<organism evidence="7 8">
    <name type="scientific">Anopheles quadriannulatus</name>
    <name type="common">Mosquito</name>
    <dbReference type="NCBI Taxonomy" id="34691"/>
    <lineage>
        <taxon>Eukaryota</taxon>
        <taxon>Metazoa</taxon>
        <taxon>Ecdysozoa</taxon>
        <taxon>Arthropoda</taxon>
        <taxon>Hexapoda</taxon>
        <taxon>Insecta</taxon>
        <taxon>Pterygota</taxon>
        <taxon>Neoptera</taxon>
        <taxon>Endopterygota</taxon>
        <taxon>Diptera</taxon>
        <taxon>Nematocera</taxon>
        <taxon>Culicoidea</taxon>
        <taxon>Culicidae</taxon>
        <taxon>Anophelinae</taxon>
        <taxon>Anopheles</taxon>
    </lineage>
</organism>
<reference evidence="7" key="1">
    <citation type="submission" date="2020-05" db="UniProtKB">
        <authorList>
            <consortium name="EnsemblMetazoa"/>
        </authorList>
    </citation>
    <scope>IDENTIFICATION</scope>
    <source>
        <strain evidence="7">SANGQUA</strain>
    </source>
</reference>
<feature type="compositionally biased region" description="Basic and acidic residues" evidence="5">
    <location>
        <begin position="1316"/>
        <end position="1332"/>
    </location>
</feature>
<dbReference type="InterPro" id="IPR029006">
    <property type="entry name" value="ADF-H/Gelsolin-like_dom_sf"/>
</dbReference>
<feature type="domain" description="HP" evidence="6">
    <location>
        <begin position="1393"/>
        <end position="1456"/>
    </location>
</feature>